<keyword evidence="5" id="KW-1185">Reference proteome</keyword>
<evidence type="ECO:0000313" key="5">
    <source>
        <dbReference type="Proteomes" id="UP001139347"/>
    </source>
</evidence>
<reference evidence="4" key="1">
    <citation type="submission" date="2022-04" db="EMBL/GenBank/DDBJ databases">
        <title>Paenibacillus mangrovi sp. nov., a novel endophytic bacterium isolated from bark of Kandelia candel.</title>
        <authorList>
            <person name="Tuo L."/>
        </authorList>
    </citation>
    <scope>NUCLEOTIDE SEQUENCE</scope>
    <source>
        <strain evidence="4">KQZ6P-2</strain>
    </source>
</reference>
<dbReference type="SUPFAM" id="SSF53850">
    <property type="entry name" value="Periplasmic binding protein-like II"/>
    <property type="match status" value="1"/>
</dbReference>
<dbReference type="GO" id="GO:0055052">
    <property type="term" value="C:ATP-binding cassette (ABC) transporter complex, substrate-binding subunit-containing"/>
    <property type="evidence" value="ECO:0007669"/>
    <property type="project" value="TreeGrafter"/>
</dbReference>
<evidence type="ECO:0000256" key="3">
    <source>
        <dbReference type="ARBA" id="ARBA00022729"/>
    </source>
</evidence>
<dbReference type="AlphaFoldDB" id="A0A9X2B3R5"/>
<dbReference type="GO" id="GO:0042956">
    <property type="term" value="P:maltodextrin transmembrane transport"/>
    <property type="evidence" value="ECO:0007669"/>
    <property type="project" value="TreeGrafter"/>
</dbReference>
<accession>A0A9X2B3R5</accession>
<sequence>MADAKKLTVRSDHGIKIKGFDFVSGDNITFTFLSLILQQNGKYWGENDHVNFQTPEAKKAMTALTSLITDDKVADLTTFGGELDTSDYFFQGNSAMTYRGPWTIAAGLNTYKVKDFEYVPVPSFTTNPPSFAAESGWGLVAAEKSKQQKAAVDFITYISSNENLLAWNVSTFTVPAKKPVAENPEFLKANPYMKTSLDILQLGQWIGPIADRDFFFKTINDHFQLMACGQETVEAGLQNIEKTINESQDQHK</sequence>
<proteinExistence type="inferred from homology"/>
<dbReference type="InterPro" id="IPR006059">
    <property type="entry name" value="SBP"/>
</dbReference>
<dbReference type="PANTHER" id="PTHR30061">
    <property type="entry name" value="MALTOSE-BINDING PERIPLASMIC PROTEIN"/>
    <property type="match status" value="1"/>
</dbReference>
<dbReference type="Pfam" id="PF13416">
    <property type="entry name" value="SBP_bac_8"/>
    <property type="match status" value="1"/>
</dbReference>
<dbReference type="Proteomes" id="UP001139347">
    <property type="component" value="Unassembled WGS sequence"/>
</dbReference>
<comment type="similarity">
    <text evidence="1">Belongs to the bacterial solute-binding protein 1 family.</text>
</comment>
<name>A0A9X2B3R5_9BACL</name>
<protein>
    <submittedName>
        <fullName evidence="4">Extracellular solute-binding protein</fullName>
    </submittedName>
</protein>
<keyword evidence="3" id="KW-0732">Signal</keyword>
<dbReference type="PANTHER" id="PTHR30061:SF50">
    <property type="entry name" value="MALTOSE_MALTODEXTRIN-BINDING PERIPLASMIC PROTEIN"/>
    <property type="match status" value="1"/>
</dbReference>
<dbReference type="Gene3D" id="3.40.190.10">
    <property type="entry name" value="Periplasmic binding protein-like II"/>
    <property type="match status" value="1"/>
</dbReference>
<comment type="caution">
    <text evidence="4">The sequence shown here is derived from an EMBL/GenBank/DDBJ whole genome shotgun (WGS) entry which is preliminary data.</text>
</comment>
<evidence type="ECO:0000256" key="1">
    <source>
        <dbReference type="ARBA" id="ARBA00008520"/>
    </source>
</evidence>
<dbReference type="EMBL" id="JALIRP010000008">
    <property type="protein sequence ID" value="MCJ8013874.1"/>
    <property type="molecule type" value="Genomic_DNA"/>
</dbReference>
<keyword evidence="2" id="KW-0813">Transport</keyword>
<gene>
    <name evidence="4" type="ORF">MUG84_19290</name>
</gene>
<evidence type="ECO:0000313" key="4">
    <source>
        <dbReference type="EMBL" id="MCJ8013874.1"/>
    </source>
</evidence>
<dbReference type="GO" id="GO:1901982">
    <property type="term" value="F:maltose binding"/>
    <property type="evidence" value="ECO:0007669"/>
    <property type="project" value="TreeGrafter"/>
</dbReference>
<evidence type="ECO:0000256" key="2">
    <source>
        <dbReference type="ARBA" id="ARBA00022448"/>
    </source>
</evidence>
<organism evidence="4 5">
    <name type="scientific">Paenibacillus mangrovi</name>
    <dbReference type="NCBI Taxonomy" id="2931978"/>
    <lineage>
        <taxon>Bacteria</taxon>
        <taxon>Bacillati</taxon>
        <taxon>Bacillota</taxon>
        <taxon>Bacilli</taxon>
        <taxon>Bacillales</taxon>
        <taxon>Paenibacillaceae</taxon>
        <taxon>Paenibacillus</taxon>
    </lineage>
</organism>
<dbReference type="GO" id="GO:0015768">
    <property type="term" value="P:maltose transport"/>
    <property type="evidence" value="ECO:0007669"/>
    <property type="project" value="TreeGrafter"/>
</dbReference>